<dbReference type="PANTHER" id="PTHR13943">
    <property type="entry name" value="HRAS-LIKE SUPPRESSOR - RELATED"/>
    <property type="match status" value="1"/>
</dbReference>
<feature type="domain" description="LRAT" evidence="5">
    <location>
        <begin position="33"/>
        <end position="155"/>
    </location>
</feature>
<dbReference type="GO" id="GO:0016410">
    <property type="term" value="F:N-acyltransferase activity"/>
    <property type="evidence" value="ECO:0007669"/>
    <property type="project" value="TreeGrafter"/>
</dbReference>
<dbReference type="InterPro" id="IPR007053">
    <property type="entry name" value="LRAT_dom"/>
</dbReference>
<dbReference type="GO" id="GO:0008970">
    <property type="term" value="F:phospholipase A1 activity"/>
    <property type="evidence" value="ECO:0007669"/>
    <property type="project" value="TreeGrafter"/>
</dbReference>
<dbReference type="Pfam" id="PF04970">
    <property type="entry name" value="LRAT"/>
    <property type="match status" value="1"/>
</dbReference>
<keyword evidence="3" id="KW-0378">Hydrolase</keyword>
<reference evidence="6" key="1">
    <citation type="submission" date="2023-10" db="EMBL/GenBank/DDBJ databases">
        <title>Genome assembly of Pristionchus species.</title>
        <authorList>
            <person name="Yoshida K."/>
            <person name="Sommer R.J."/>
        </authorList>
    </citation>
    <scope>NUCLEOTIDE SEQUENCE</scope>
    <source>
        <strain evidence="6">RS5133</strain>
    </source>
</reference>
<name>A0AAV5VAU0_9BILA</name>
<dbReference type="PANTHER" id="PTHR13943:SF77">
    <property type="entry name" value="LRAT DOMAIN-CONTAINING PROTEIN"/>
    <property type="match status" value="1"/>
</dbReference>
<sequence>SDAGKKSEFMNAEDMAKIVQNGDLLEFKRFVQLGKLKKRFYTHWGVCVGEHENKPMVAHMFIIEEGGVQETITSAFIAVTGDLESAEVRLDALDDVCTDLCRINNLDDRKYTKLDTQMIFKRAIDMLGQHNYNLIYNNCEHFAKWCRYDKHTSNQV</sequence>
<accession>A0AAV5VAU0</accession>
<keyword evidence="2" id="KW-0808">Transferase</keyword>
<evidence type="ECO:0000256" key="4">
    <source>
        <dbReference type="ARBA" id="ARBA00023098"/>
    </source>
</evidence>
<dbReference type="Proteomes" id="UP001432322">
    <property type="component" value="Unassembled WGS sequence"/>
</dbReference>
<evidence type="ECO:0000313" key="6">
    <source>
        <dbReference type="EMBL" id="GMT15670.1"/>
    </source>
</evidence>
<evidence type="ECO:0000259" key="5">
    <source>
        <dbReference type="PROSITE" id="PS51934"/>
    </source>
</evidence>
<dbReference type="GO" id="GO:0005737">
    <property type="term" value="C:cytoplasm"/>
    <property type="evidence" value="ECO:0007669"/>
    <property type="project" value="TreeGrafter"/>
</dbReference>
<dbReference type="GO" id="GO:0004623">
    <property type="term" value="F:phospholipase A2 activity"/>
    <property type="evidence" value="ECO:0007669"/>
    <property type="project" value="TreeGrafter"/>
</dbReference>
<proteinExistence type="inferred from homology"/>
<keyword evidence="4" id="KW-0443">Lipid metabolism</keyword>
<dbReference type="GO" id="GO:0070292">
    <property type="term" value="P:N-acylphosphatidylethanolamine metabolic process"/>
    <property type="evidence" value="ECO:0007669"/>
    <property type="project" value="TreeGrafter"/>
</dbReference>
<dbReference type="AlphaFoldDB" id="A0AAV5VAU0"/>
<organism evidence="6 7">
    <name type="scientific">Pristionchus fissidentatus</name>
    <dbReference type="NCBI Taxonomy" id="1538716"/>
    <lineage>
        <taxon>Eukaryota</taxon>
        <taxon>Metazoa</taxon>
        <taxon>Ecdysozoa</taxon>
        <taxon>Nematoda</taxon>
        <taxon>Chromadorea</taxon>
        <taxon>Rhabditida</taxon>
        <taxon>Rhabditina</taxon>
        <taxon>Diplogasteromorpha</taxon>
        <taxon>Diplogasteroidea</taxon>
        <taxon>Neodiplogasteridae</taxon>
        <taxon>Pristionchus</taxon>
    </lineage>
</organism>
<evidence type="ECO:0000256" key="3">
    <source>
        <dbReference type="ARBA" id="ARBA00022801"/>
    </source>
</evidence>
<comment type="caution">
    <text evidence="6">The sequence shown here is derived from an EMBL/GenBank/DDBJ whole genome shotgun (WGS) entry which is preliminary data.</text>
</comment>
<feature type="non-terminal residue" evidence="6">
    <location>
        <position position="156"/>
    </location>
</feature>
<dbReference type="EMBL" id="BTSY01000002">
    <property type="protein sequence ID" value="GMT15670.1"/>
    <property type="molecule type" value="Genomic_DNA"/>
</dbReference>
<dbReference type="PROSITE" id="PS51934">
    <property type="entry name" value="LRAT"/>
    <property type="match status" value="1"/>
</dbReference>
<evidence type="ECO:0000313" key="7">
    <source>
        <dbReference type="Proteomes" id="UP001432322"/>
    </source>
</evidence>
<dbReference type="InterPro" id="IPR051496">
    <property type="entry name" value="H-rev107_PLA/AT"/>
</dbReference>
<dbReference type="Gene3D" id="3.90.1720.10">
    <property type="entry name" value="endopeptidase domain like (from Nostoc punctiforme)"/>
    <property type="match status" value="1"/>
</dbReference>
<comment type="similarity">
    <text evidence="1">Belongs to the H-rev107 family.</text>
</comment>
<feature type="non-terminal residue" evidence="6">
    <location>
        <position position="1"/>
    </location>
</feature>
<keyword evidence="7" id="KW-1185">Reference proteome</keyword>
<gene>
    <name evidence="6" type="ORF">PFISCL1PPCAC_6967</name>
</gene>
<evidence type="ECO:0000256" key="1">
    <source>
        <dbReference type="ARBA" id="ARBA00007824"/>
    </source>
</evidence>
<evidence type="ECO:0000256" key="2">
    <source>
        <dbReference type="ARBA" id="ARBA00022679"/>
    </source>
</evidence>
<protein>
    <recommendedName>
        <fullName evidence="5">LRAT domain-containing protein</fullName>
    </recommendedName>
</protein>